<evidence type="ECO:0000313" key="2">
    <source>
        <dbReference type="EMBL" id="GAA5514716.1"/>
    </source>
</evidence>
<keyword evidence="3" id="KW-1185">Reference proteome</keyword>
<proteinExistence type="predicted"/>
<evidence type="ECO:0000256" key="1">
    <source>
        <dbReference type="SAM" id="MobiDB-lite"/>
    </source>
</evidence>
<evidence type="ECO:0000313" key="3">
    <source>
        <dbReference type="Proteomes" id="UP001401887"/>
    </source>
</evidence>
<protein>
    <submittedName>
        <fullName evidence="2">Uncharacterized protein</fullName>
    </submittedName>
</protein>
<feature type="region of interest" description="Disordered" evidence="1">
    <location>
        <begin position="1"/>
        <end position="84"/>
    </location>
</feature>
<feature type="compositionally biased region" description="Basic and acidic residues" evidence="1">
    <location>
        <begin position="28"/>
        <end position="43"/>
    </location>
</feature>
<organism evidence="2 3">
    <name type="scientific">Deinococcus carri</name>
    <dbReference type="NCBI Taxonomy" id="1211323"/>
    <lineage>
        <taxon>Bacteria</taxon>
        <taxon>Thermotogati</taxon>
        <taxon>Deinococcota</taxon>
        <taxon>Deinococci</taxon>
        <taxon>Deinococcales</taxon>
        <taxon>Deinococcaceae</taxon>
        <taxon>Deinococcus</taxon>
    </lineage>
</organism>
<dbReference type="EMBL" id="BAABRP010000023">
    <property type="protein sequence ID" value="GAA5514716.1"/>
    <property type="molecule type" value="Genomic_DNA"/>
</dbReference>
<sequence>MGGGKGCQARAMPDKDDKNKGHTSLPDEFDRNKKEVHDIEDGHQPSFKGVNDREAKAARNTEHDDRKEERDVEQARNVPATNQG</sequence>
<dbReference type="Proteomes" id="UP001401887">
    <property type="component" value="Unassembled WGS sequence"/>
</dbReference>
<gene>
    <name evidence="2" type="ORF">Dcar01_03476</name>
</gene>
<reference evidence="2 3" key="1">
    <citation type="submission" date="2024-02" db="EMBL/GenBank/DDBJ databases">
        <title>Deinococcus carri NBRC 110142.</title>
        <authorList>
            <person name="Ichikawa N."/>
            <person name="Katano-Makiyama Y."/>
            <person name="Hidaka K."/>
        </authorList>
    </citation>
    <scope>NUCLEOTIDE SEQUENCE [LARGE SCALE GENOMIC DNA]</scope>
    <source>
        <strain evidence="2 3">NBRC 110142</strain>
    </source>
</reference>
<name>A0ABP9WCH9_9DEIO</name>
<comment type="caution">
    <text evidence="2">The sequence shown here is derived from an EMBL/GenBank/DDBJ whole genome shotgun (WGS) entry which is preliminary data.</text>
</comment>
<feature type="compositionally biased region" description="Basic and acidic residues" evidence="1">
    <location>
        <begin position="50"/>
        <end position="74"/>
    </location>
</feature>
<accession>A0ABP9WCH9</accession>